<sequence length="140" mass="15390">MYGAQYGSTNGVNGVAADGSGVIDPLLEEARRMLKDVFFTFESAELDPAAQAQLKSNAAWLLSNPSVTILIEGHCDERGTSEFNMALGERRADTVQNFLVKFGVQKSRMQTVSFGEERPFNSAQGETAWAENRRAHFVVQ</sequence>
<evidence type="ECO:0000313" key="9">
    <source>
        <dbReference type="Proteomes" id="UP000309544"/>
    </source>
</evidence>
<dbReference type="NCBIfam" id="TIGR02802">
    <property type="entry name" value="Pal_lipo"/>
    <property type="match status" value="1"/>
</dbReference>
<dbReference type="CDD" id="cd07185">
    <property type="entry name" value="OmpA_C-like"/>
    <property type="match status" value="1"/>
</dbReference>
<dbReference type="GO" id="GO:0051301">
    <property type="term" value="P:cell division"/>
    <property type="evidence" value="ECO:0007669"/>
    <property type="project" value="UniProtKB-KW"/>
</dbReference>
<organism evidence="8 9">
    <name type="scientific">Prosthecochloris vibrioformis</name>
    <name type="common">Chlorobium vibrioforme</name>
    <dbReference type="NCBI Taxonomy" id="1098"/>
    <lineage>
        <taxon>Bacteria</taxon>
        <taxon>Pseudomonadati</taxon>
        <taxon>Chlorobiota</taxon>
        <taxon>Chlorobiia</taxon>
        <taxon>Chlorobiales</taxon>
        <taxon>Chlorobiaceae</taxon>
        <taxon>Prosthecochloris</taxon>
    </lineage>
</organism>
<keyword evidence="3 6" id="KW-0472">Membrane</keyword>
<dbReference type="SUPFAM" id="SSF103088">
    <property type="entry name" value="OmpA-like"/>
    <property type="match status" value="1"/>
</dbReference>
<keyword evidence="5" id="KW-0131">Cell cycle</keyword>
<dbReference type="AlphaFoldDB" id="A0A5C4RYT7"/>
<evidence type="ECO:0000259" key="7">
    <source>
        <dbReference type="PROSITE" id="PS51123"/>
    </source>
</evidence>
<dbReference type="PROSITE" id="PS51123">
    <property type="entry name" value="OMPA_2"/>
    <property type="match status" value="1"/>
</dbReference>
<feature type="domain" description="OmpA-like" evidence="7">
    <location>
        <begin position="26"/>
        <end position="140"/>
    </location>
</feature>
<keyword evidence="9" id="KW-1185">Reference proteome</keyword>
<dbReference type="PRINTS" id="PR01021">
    <property type="entry name" value="OMPADOMAIN"/>
</dbReference>
<evidence type="ECO:0000313" key="8">
    <source>
        <dbReference type="EMBL" id="TNJ36264.1"/>
    </source>
</evidence>
<reference evidence="8 9" key="1">
    <citation type="submission" date="2019-05" db="EMBL/GenBank/DDBJ databases">
        <title>Draft Whole-Genome sequence of the green sulfur bacterium Prosthecochloris vibrioformis DSM 260.</title>
        <authorList>
            <person name="Meyer T.E."/>
            <person name="Kyndt J.A."/>
        </authorList>
    </citation>
    <scope>NUCLEOTIDE SEQUENCE [LARGE SCALE GENOMIC DNA]</scope>
    <source>
        <strain evidence="8 9">DSM 260</strain>
    </source>
</reference>
<name>A0A5C4RYT7_PROVB</name>
<dbReference type="EMBL" id="VDCI01000007">
    <property type="protein sequence ID" value="TNJ36264.1"/>
    <property type="molecule type" value="Genomic_DNA"/>
</dbReference>
<dbReference type="InterPro" id="IPR036737">
    <property type="entry name" value="OmpA-like_sf"/>
</dbReference>
<dbReference type="InterPro" id="IPR006665">
    <property type="entry name" value="OmpA-like"/>
</dbReference>
<dbReference type="Gene3D" id="3.30.1330.60">
    <property type="entry name" value="OmpA-like domain"/>
    <property type="match status" value="1"/>
</dbReference>
<dbReference type="InterPro" id="IPR050330">
    <property type="entry name" value="Bact_OuterMem_StrucFunc"/>
</dbReference>
<dbReference type="GO" id="GO:0009279">
    <property type="term" value="C:cell outer membrane"/>
    <property type="evidence" value="ECO:0007669"/>
    <property type="project" value="UniProtKB-SubCell"/>
</dbReference>
<keyword evidence="4" id="KW-0998">Cell outer membrane</keyword>
<accession>A0A5C4RYT7</accession>
<comment type="subcellular location">
    <subcellularLocation>
        <location evidence="1">Cell outer membrane</location>
    </subcellularLocation>
</comment>
<evidence type="ECO:0000256" key="2">
    <source>
        <dbReference type="ARBA" id="ARBA00022618"/>
    </source>
</evidence>
<dbReference type="Pfam" id="PF00691">
    <property type="entry name" value="OmpA"/>
    <property type="match status" value="1"/>
</dbReference>
<evidence type="ECO:0000256" key="6">
    <source>
        <dbReference type="PROSITE-ProRule" id="PRU00473"/>
    </source>
</evidence>
<proteinExistence type="predicted"/>
<keyword evidence="2" id="KW-0132">Cell division</keyword>
<gene>
    <name evidence="8" type="primary">pal</name>
    <name evidence="8" type="ORF">FGF68_08145</name>
</gene>
<evidence type="ECO:0000256" key="1">
    <source>
        <dbReference type="ARBA" id="ARBA00004442"/>
    </source>
</evidence>
<dbReference type="PANTHER" id="PTHR30329:SF21">
    <property type="entry name" value="LIPOPROTEIN YIAD-RELATED"/>
    <property type="match status" value="1"/>
</dbReference>
<evidence type="ECO:0000256" key="3">
    <source>
        <dbReference type="ARBA" id="ARBA00023136"/>
    </source>
</evidence>
<protein>
    <submittedName>
        <fullName evidence="8">Peptidoglycan-associated lipoprotein Pal</fullName>
    </submittedName>
</protein>
<evidence type="ECO:0000256" key="4">
    <source>
        <dbReference type="ARBA" id="ARBA00023237"/>
    </source>
</evidence>
<comment type="caution">
    <text evidence="8">The sequence shown here is derived from an EMBL/GenBank/DDBJ whole genome shotgun (WGS) entry which is preliminary data.</text>
</comment>
<dbReference type="InterPro" id="IPR014169">
    <property type="entry name" value="Pal_lipo_C"/>
</dbReference>
<dbReference type="Proteomes" id="UP000309544">
    <property type="component" value="Unassembled WGS sequence"/>
</dbReference>
<dbReference type="PANTHER" id="PTHR30329">
    <property type="entry name" value="STATOR ELEMENT OF FLAGELLAR MOTOR COMPLEX"/>
    <property type="match status" value="1"/>
</dbReference>
<evidence type="ECO:0000256" key="5">
    <source>
        <dbReference type="ARBA" id="ARBA00023306"/>
    </source>
</evidence>
<dbReference type="InterPro" id="IPR006664">
    <property type="entry name" value="OMP_bac"/>
</dbReference>
<keyword evidence="8" id="KW-0449">Lipoprotein</keyword>